<name>X6NC45_RETFI</name>
<gene>
    <name evidence="1" type="ORF">RFI_13578</name>
</gene>
<reference evidence="1 2" key="1">
    <citation type="journal article" date="2013" name="Curr. Biol.">
        <title>The Genome of the Foraminiferan Reticulomyxa filosa.</title>
        <authorList>
            <person name="Glockner G."/>
            <person name="Hulsmann N."/>
            <person name="Schleicher M."/>
            <person name="Noegel A.A."/>
            <person name="Eichinger L."/>
            <person name="Gallinger C."/>
            <person name="Pawlowski J."/>
            <person name="Sierra R."/>
            <person name="Euteneuer U."/>
            <person name="Pillet L."/>
            <person name="Moustafa A."/>
            <person name="Platzer M."/>
            <person name="Groth M."/>
            <person name="Szafranski K."/>
            <person name="Schliwa M."/>
        </authorList>
    </citation>
    <scope>NUCLEOTIDE SEQUENCE [LARGE SCALE GENOMIC DNA]</scope>
</reference>
<proteinExistence type="predicted"/>
<feature type="non-terminal residue" evidence="1">
    <location>
        <position position="1"/>
    </location>
</feature>
<evidence type="ECO:0000313" key="2">
    <source>
        <dbReference type="Proteomes" id="UP000023152"/>
    </source>
</evidence>
<dbReference type="AlphaFoldDB" id="X6NC45"/>
<accession>X6NC45</accession>
<dbReference type="Proteomes" id="UP000023152">
    <property type="component" value="Unassembled WGS sequence"/>
</dbReference>
<comment type="caution">
    <text evidence="1">The sequence shown here is derived from an EMBL/GenBank/DDBJ whole genome shotgun (WGS) entry which is preliminary data.</text>
</comment>
<keyword evidence="2" id="KW-1185">Reference proteome</keyword>
<sequence length="290" mass="33643">HSSSAIQSTVGGLKVQTISSEDEGASKSDPVFEFNSEHLVQLANYFENEMTGQLKKKLWEKVDKDASSLIEANEMSLFLYYSFVIFIKTKFPQSRIPKKDNVPFNRRMLTPLKKWLLHYKVSKQGLSYEEFDKYFSAWIREYHRDVTSSAKSLSVHTTEKTASQNMQRVPREQWPKPSVEWERKLGDVALTLAKADARTKSRLWDKIDPTSAGRIDTTKPLALFRLLYLLVCYHAKLEARHAKVPKVEDLQPLFAEVVYKIRRNLPNEHLLSKQDFFQHFARSLKDAANE</sequence>
<organism evidence="1 2">
    <name type="scientific">Reticulomyxa filosa</name>
    <dbReference type="NCBI Taxonomy" id="46433"/>
    <lineage>
        <taxon>Eukaryota</taxon>
        <taxon>Sar</taxon>
        <taxon>Rhizaria</taxon>
        <taxon>Retaria</taxon>
        <taxon>Foraminifera</taxon>
        <taxon>Monothalamids</taxon>
        <taxon>Reticulomyxidae</taxon>
        <taxon>Reticulomyxa</taxon>
    </lineage>
</organism>
<protein>
    <recommendedName>
        <fullName evidence="3">EF-hand domain-containing protein</fullName>
    </recommendedName>
</protein>
<evidence type="ECO:0008006" key="3">
    <source>
        <dbReference type="Google" id="ProtNLM"/>
    </source>
</evidence>
<evidence type="ECO:0000313" key="1">
    <source>
        <dbReference type="EMBL" id="ETO23601.1"/>
    </source>
</evidence>
<dbReference type="EMBL" id="ASPP01009824">
    <property type="protein sequence ID" value="ETO23601.1"/>
    <property type="molecule type" value="Genomic_DNA"/>
</dbReference>